<dbReference type="InterPro" id="IPR058715">
    <property type="entry name" value="PDDEXK_nuclease-rel"/>
</dbReference>
<sequence length="171" mass="18205">MTASSGGALAHAKAIGHDVEEFVVDAIDAFELAYETDVHHDAIVTEPVSCDLEAAGGVPVVFVGLVTLEADQLVEVKACVRSASNGDATTPGRWLFKGADEGQHGALVDEDAVYALTVYDGEGASRELLAIVPADVVDELISDSWYGVDRRENWVAKLGWTHVLDEEVVRA</sequence>
<name>A0A7D5QDM6_9EURY</name>
<dbReference type="RefSeq" id="WP_179268806.1">
    <property type="nucleotide sequence ID" value="NZ_CP058579.1"/>
</dbReference>
<proteinExistence type="predicted"/>
<evidence type="ECO:0000313" key="2">
    <source>
        <dbReference type="Proteomes" id="UP000509626"/>
    </source>
</evidence>
<gene>
    <name evidence="1" type="ORF">HUG12_10970</name>
</gene>
<dbReference type="EMBL" id="CP058579">
    <property type="protein sequence ID" value="QLG62221.1"/>
    <property type="molecule type" value="Genomic_DNA"/>
</dbReference>
<dbReference type="GeneID" id="56037987"/>
<organism evidence="1 2">
    <name type="scientific">Halorarum salinum</name>
    <dbReference type="NCBI Taxonomy" id="2743089"/>
    <lineage>
        <taxon>Archaea</taxon>
        <taxon>Methanobacteriati</taxon>
        <taxon>Methanobacteriota</taxon>
        <taxon>Stenosarchaea group</taxon>
        <taxon>Halobacteria</taxon>
        <taxon>Halobacteriales</taxon>
        <taxon>Haloferacaceae</taxon>
        <taxon>Halorarum</taxon>
    </lineage>
</organism>
<keyword evidence="2" id="KW-1185">Reference proteome</keyword>
<dbReference type="Pfam" id="PF25941">
    <property type="entry name" value="PDDEXK_16"/>
    <property type="match status" value="1"/>
</dbReference>
<dbReference type="Proteomes" id="UP000509626">
    <property type="component" value="Chromosome"/>
</dbReference>
<accession>A0A7D5QDM6</accession>
<reference evidence="1 2" key="1">
    <citation type="submission" date="2020-06" db="EMBL/GenBank/DDBJ databases">
        <title>NJ-3-1, isolated from saline soil.</title>
        <authorList>
            <person name="Cui H.L."/>
            <person name="Shi X."/>
        </authorList>
    </citation>
    <scope>NUCLEOTIDE SEQUENCE [LARGE SCALE GENOMIC DNA]</scope>
    <source>
        <strain evidence="1 2">NJ-3-1</strain>
    </source>
</reference>
<evidence type="ECO:0000313" key="1">
    <source>
        <dbReference type="EMBL" id="QLG62221.1"/>
    </source>
</evidence>
<protein>
    <submittedName>
        <fullName evidence="1">Uncharacterized protein</fullName>
    </submittedName>
</protein>
<dbReference type="OrthoDB" id="222207at2157"/>
<dbReference type="KEGG" id="halu:HUG12_10970"/>
<dbReference type="AlphaFoldDB" id="A0A7D5QDM6"/>